<dbReference type="RefSeq" id="WP_102366199.1">
    <property type="nucleotide sequence ID" value="NZ_CP020991.1"/>
</dbReference>
<gene>
    <name evidence="3" type="ORF">B9O19_01904</name>
</gene>
<evidence type="ECO:0000313" key="3">
    <source>
        <dbReference type="EMBL" id="AUO20053.1"/>
    </source>
</evidence>
<dbReference type="PANTHER" id="PTHR46558">
    <property type="entry name" value="TRACRIPTIONAL REGULATORY PROTEIN-RELATED-RELATED"/>
    <property type="match status" value="1"/>
</dbReference>
<protein>
    <submittedName>
        <fullName evidence="3">Helix-turn-helix domain protein</fullName>
    </submittedName>
</protein>
<evidence type="ECO:0000259" key="2">
    <source>
        <dbReference type="PROSITE" id="PS50943"/>
    </source>
</evidence>
<dbReference type="KEGG" id="mpec:B9O19_01904"/>
<feature type="domain" description="HTH cro/C1-type" evidence="2">
    <location>
        <begin position="8"/>
        <end position="62"/>
    </location>
</feature>
<dbReference type="PROSITE" id="PS50943">
    <property type="entry name" value="HTH_CROC1"/>
    <property type="match status" value="1"/>
</dbReference>
<dbReference type="GO" id="GO:0003677">
    <property type="term" value="F:DNA binding"/>
    <property type="evidence" value="ECO:0007669"/>
    <property type="project" value="UniProtKB-KW"/>
</dbReference>
<proteinExistence type="predicted"/>
<dbReference type="SMART" id="SM00530">
    <property type="entry name" value="HTH_XRE"/>
    <property type="match status" value="1"/>
</dbReference>
<dbReference type="InterPro" id="IPR001387">
    <property type="entry name" value="Cro/C1-type_HTH"/>
</dbReference>
<dbReference type="InterPro" id="IPR010982">
    <property type="entry name" value="Lambda_DNA-bd_dom_sf"/>
</dbReference>
<dbReference type="Gene3D" id="1.10.260.40">
    <property type="entry name" value="lambda repressor-like DNA-binding domains"/>
    <property type="match status" value="1"/>
</dbReference>
<evidence type="ECO:0000256" key="1">
    <source>
        <dbReference type="ARBA" id="ARBA00023125"/>
    </source>
</evidence>
<dbReference type="EMBL" id="CP020991">
    <property type="protein sequence ID" value="AUO20053.1"/>
    <property type="molecule type" value="Genomic_DNA"/>
</dbReference>
<dbReference type="CDD" id="cd00093">
    <property type="entry name" value="HTH_XRE"/>
    <property type="match status" value="1"/>
</dbReference>
<dbReference type="Pfam" id="PF01381">
    <property type="entry name" value="HTH_3"/>
    <property type="match status" value="1"/>
</dbReference>
<name>A0A2K9P461_9FIRM</name>
<keyword evidence="4" id="KW-1185">Reference proteome</keyword>
<dbReference type="OrthoDB" id="9812239at2"/>
<reference evidence="3 4" key="1">
    <citation type="submission" date="2017-04" db="EMBL/GenBank/DDBJ databases">
        <title>Monoglobus pectinilyticus 14 draft genome.</title>
        <authorList>
            <person name="Kim C."/>
            <person name="Rosendale D.I."/>
            <person name="Kelly W.J."/>
            <person name="Tannock G.W."/>
            <person name="Patchett M.L."/>
            <person name="Jordens J.Z."/>
        </authorList>
    </citation>
    <scope>NUCLEOTIDE SEQUENCE [LARGE SCALE GENOMIC DNA]</scope>
    <source>
        <strain evidence="3 4">14</strain>
    </source>
</reference>
<accession>A0A2K9P461</accession>
<dbReference type="GeneID" id="98063281"/>
<keyword evidence="1" id="KW-0238">DNA-binding</keyword>
<sequence length="73" mass="8295">MNNFNNKLRNLRVSNGITQKQLAEQINIQPNSVQRLKYGTAQPSLKTITAIADYFDVSIDYLVGRTDNPEINK</sequence>
<dbReference type="SUPFAM" id="SSF47413">
    <property type="entry name" value="lambda repressor-like DNA-binding domains"/>
    <property type="match status" value="1"/>
</dbReference>
<evidence type="ECO:0000313" key="4">
    <source>
        <dbReference type="Proteomes" id="UP000235589"/>
    </source>
</evidence>
<dbReference type="AlphaFoldDB" id="A0A2K9P461"/>
<dbReference type="PANTHER" id="PTHR46558:SF11">
    <property type="entry name" value="HTH-TYPE TRANSCRIPTIONAL REGULATOR XRE"/>
    <property type="match status" value="1"/>
</dbReference>
<organism evidence="3 4">
    <name type="scientific">Monoglobus pectinilyticus</name>
    <dbReference type="NCBI Taxonomy" id="1981510"/>
    <lineage>
        <taxon>Bacteria</taxon>
        <taxon>Bacillati</taxon>
        <taxon>Bacillota</taxon>
        <taxon>Clostridia</taxon>
        <taxon>Monoglobales</taxon>
        <taxon>Monoglobaceae</taxon>
        <taxon>Monoglobus</taxon>
    </lineage>
</organism>
<dbReference type="Proteomes" id="UP000235589">
    <property type="component" value="Chromosome"/>
</dbReference>